<evidence type="ECO:0000313" key="2">
    <source>
        <dbReference type="EMBL" id="MCU5745412.1"/>
    </source>
</evidence>
<feature type="transmembrane region" description="Helical" evidence="1">
    <location>
        <begin position="97"/>
        <end position="121"/>
    </location>
</feature>
<feature type="transmembrane region" description="Helical" evidence="1">
    <location>
        <begin position="217"/>
        <end position="237"/>
    </location>
</feature>
<keyword evidence="1" id="KW-1133">Transmembrane helix</keyword>
<gene>
    <name evidence="2" type="ORF">N9R04_01585</name>
</gene>
<protein>
    <recommendedName>
        <fullName evidence="4">ABC transporter permease</fullName>
    </recommendedName>
</protein>
<feature type="transmembrane region" description="Helical" evidence="1">
    <location>
        <begin position="47"/>
        <end position="67"/>
    </location>
</feature>
<keyword evidence="1" id="KW-0472">Membrane</keyword>
<accession>A0ABT2QN58</accession>
<feature type="transmembrane region" description="Helical" evidence="1">
    <location>
        <begin position="21"/>
        <end position="41"/>
    </location>
</feature>
<keyword evidence="1" id="KW-0812">Transmembrane</keyword>
<organism evidence="2 3">
    <name type="scientific">Staphylococcus marylandisciuri</name>
    <dbReference type="NCBI Taxonomy" id="2981529"/>
    <lineage>
        <taxon>Bacteria</taxon>
        <taxon>Bacillati</taxon>
        <taxon>Bacillota</taxon>
        <taxon>Bacilli</taxon>
        <taxon>Bacillales</taxon>
        <taxon>Staphylococcaceae</taxon>
        <taxon>Staphylococcus</taxon>
    </lineage>
</organism>
<proteinExistence type="predicted"/>
<evidence type="ECO:0000313" key="3">
    <source>
        <dbReference type="Proteomes" id="UP001209553"/>
    </source>
</evidence>
<keyword evidence="3" id="KW-1185">Reference proteome</keyword>
<evidence type="ECO:0008006" key="4">
    <source>
        <dbReference type="Google" id="ProtNLM"/>
    </source>
</evidence>
<feature type="transmembrane region" description="Helical" evidence="1">
    <location>
        <begin position="141"/>
        <end position="158"/>
    </location>
</feature>
<dbReference type="Proteomes" id="UP001209553">
    <property type="component" value="Unassembled WGS sequence"/>
</dbReference>
<feature type="transmembrane region" description="Helical" evidence="1">
    <location>
        <begin position="163"/>
        <end position="184"/>
    </location>
</feature>
<comment type="caution">
    <text evidence="2">The sequence shown here is derived from an EMBL/GenBank/DDBJ whole genome shotgun (WGS) entry which is preliminary data.</text>
</comment>
<evidence type="ECO:0000256" key="1">
    <source>
        <dbReference type="SAM" id="Phobius"/>
    </source>
</evidence>
<sequence length="243" mass="27137">MDISILTRYDLKRMFLSMWTYIGILLASAPAIIIFIILLIHQNKTPADGLVVIITPLISIVGMLAIVKTITRDFSQETIELILNKKDNRLRYLVGKLLSITLIALIFTPLPYVISGVLYLFLNKGAGLDWTTCGHNCLISMLMYLCLGLLFYILIMLVKQPSLIYTLTILVLLGSPILPLLGLVSPKISEVINFMTHYVPYVYLPINLYKGSGDLTAVQGLISIGLIVLLIIGSTWITQRRNI</sequence>
<name>A0ABT2QN58_9STAP</name>
<reference evidence="2 3" key="1">
    <citation type="journal article" date="2023" name="Int. J. Syst. Evol. Microbiol.">
        <title>Streptococcus sciuri sp. nov., Staphylococcus marylandisciuri sp. nov. and Staphylococcus americanisciuri sp. nov., isolated from faeces of eastern grey squirrel (Sciurus carolinensis).</title>
        <authorList>
            <person name="Volokhov D.V."/>
            <person name="Zagorodnyaya T.A."/>
            <person name="Furtak V.A."/>
            <person name="Nattanmai G."/>
            <person name="Randall L."/>
            <person name="Jose S."/>
            <person name="Gao Y."/>
            <person name="Eisenberg T."/>
            <person name="Delmonte P."/>
            <person name="Blom J."/>
            <person name="Mitchell K.K."/>
        </authorList>
    </citation>
    <scope>NUCLEOTIDE SEQUENCE [LARGE SCALE GENOMIC DNA]</scope>
    <source>
        <strain evidence="2 3">SQ8-PEA</strain>
    </source>
</reference>
<dbReference type="RefSeq" id="WP_262854146.1">
    <property type="nucleotide sequence ID" value="NZ_JAOPKZ010000002.1"/>
</dbReference>
<dbReference type="EMBL" id="JAOPKZ010000002">
    <property type="protein sequence ID" value="MCU5745412.1"/>
    <property type="molecule type" value="Genomic_DNA"/>
</dbReference>